<dbReference type="Proteomes" id="UP000886687">
    <property type="component" value="Unassembled WGS sequence"/>
</dbReference>
<name>A0A9E4K6B1_9GAMM</name>
<gene>
    <name evidence="3" type="ORF">JAZ04_14090</name>
</gene>
<evidence type="ECO:0000256" key="2">
    <source>
        <dbReference type="SAM" id="SignalP"/>
    </source>
</evidence>
<keyword evidence="1" id="KW-0812">Transmembrane</keyword>
<dbReference type="AlphaFoldDB" id="A0A9E4K6B1"/>
<evidence type="ECO:0000313" key="3">
    <source>
        <dbReference type="EMBL" id="MCG7939969.1"/>
    </source>
</evidence>
<dbReference type="EMBL" id="JAEPDI010000012">
    <property type="protein sequence ID" value="MCG7939969.1"/>
    <property type="molecule type" value="Genomic_DNA"/>
</dbReference>
<feature type="chain" id="PRO_5039636220" description="IPTL-CTERM protein sorting domain-containing protein" evidence="2">
    <location>
        <begin position="26"/>
        <end position="179"/>
    </location>
</feature>
<evidence type="ECO:0008006" key="5">
    <source>
        <dbReference type="Google" id="ProtNLM"/>
    </source>
</evidence>
<keyword evidence="1" id="KW-1133">Transmembrane helix</keyword>
<keyword evidence="1" id="KW-0472">Membrane</keyword>
<feature type="signal peptide" evidence="2">
    <location>
        <begin position="1"/>
        <end position="25"/>
    </location>
</feature>
<reference evidence="3" key="1">
    <citation type="journal article" date="2021" name="Proc. Natl. Acad. Sci. U.S.A.">
        <title>Global biogeography of chemosynthetic symbionts reveals both localized and globally distributed symbiont groups. .</title>
        <authorList>
            <person name="Osvatic J.T."/>
            <person name="Wilkins L.G.E."/>
            <person name="Leibrecht L."/>
            <person name="Leray M."/>
            <person name="Zauner S."/>
            <person name="Polzin J."/>
            <person name="Camacho Y."/>
            <person name="Gros O."/>
            <person name="van Gils J.A."/>
            <person name="Eisen J.A."/>
            <person name="Petersen J.M."/>
            <person name="Yuen B."/>
        </authorList>
    </citation>
    <scope>NUCLEOTIDE SEQUENCE</scope>
    <source>
        <strain evidence="3">MAGL173</strain>
    </source>
</reference>
<evidence type="ECO:0000256" key="1">
    <source>
        <dbReference type="SAM" id="Phobius"/>
    </source>
</evidence>
<sequence length="179" mass="18853">MMTKHNLYRLLSLFALLLFISDAFAIELRHSFTFTGTGGETGNGSFTWDDTVVADGNPLPLGNIISGSLTITGGATPGGSQTFTLADWTNVIFTNTPNFAGDLNIAGNNGVATLTTLIPYTALASDGGAWTTTLTFIPGATTMANPIAVPLLDLPALILIVLLIAMTGLWQIKRHRAVN</sequence>
<organism evidence="3 4">
    <name type="scientific">Candidatus Thiodiazotropha lotti</name>
    <dbReference type="NCBI Taxonomy" id="2792787"/>
    <lineage>
        <taxon>Bacteria</taxon>
        <taxon>Pseudomonadati</taxon>
        <taxon>Pseudomonadota</taxon>
        <taxon>Gammaproteobacteria</taxon>
        <taxon>Chromatiales</taxon>
        <taxon>Sedimenticolaceae</taxon>
        <taxon>Candidatus Thiodiazotropha</taxon>
    </lineage>
</organism>
<keyword evidence="2" id="KW-0732">Signal</keyword>
<feature type="transmembrane region" description="Helical" evidence="1">
    <location>
        <begin position="147"/>
        <end position="170"/>
    </location>
</feature>
<proteinExistence type="predicted"/>
<protein>
    <recommendedName>
        <fullName evidence="5">IPTL-CTERM protein sorting domain-containing protein</fullName>
    </recommendedName>
</protein>
<accession>A0A9E4K6B1</accession>
<comment type="caution">
    <text evidence="3">The sequence shown here is derived from an EMBL/GenBank/DDBJ whole genome shotgun (WGS) entry which is preliminary data.</text>
</comment>
<evidence type="ECO:0000313" key="4">
    <source>
        <dbReference type="Proteomes" id="UP000886687"/>
    </source>
</evidence>